<evidence type="ECO:0000256" key="3">
    <source>
        <dbReference type="ARBA" id="ARBA00022475"/>
    </source>
</evidence>
<evidence type="ECO:0000313" key="24">
    <source>
        <dbReference type="Proteomes" id="UP000335636"/>
    </source>
</evidence>
<evidence type="ECO:0000256" key="10">
    <source>
        <dbReference type="ARBA" id="ARBA00023069"/>
    </source>
</evidence>
<evidence type="ECO:0000256" key="19">
    <source>
        <dbReference type="SAM" id="Phobius"/>
    </source>
</evidence>
<sequence length="713" mass="79135">MVLSQSRSTLTVTVSGSSAAGPCAPGPRSALVTHAAGLSRRHLAVSWRQRRGRTGGRGTVGVPEVTSAHFANAFLLLVVNGKVYTYAYKEDVWQIATGIQHPVSHISGDNCCFVGNTFCTEINNSIFAYSRGEQVSQTTIYSSENGGISFTNFTFKNQGVFVYSEQPLDRNLGLAFNYDTTLDVFLCPGLRGFLVLWSEKTLLVSPNSGQLFQTVQVHKGSQVLSTSISKLNISIHSITANEHTLAVLTKEDALYFGSLEFLSNSIIQLAEGSVWFPEAVLMFSGVGMLDILTPLPDAAFPTFDMQKCPINIQAILMGPGLQVKQCKIELLESRLESEMYTIDMNSKLNLSFTLIPRLGMSPIPLVMVSNPYSLGLQASIYEEADNTFDGNIVYKLDIDLKQQHHWGRASPNFTSSIKRPTISTLTVDIANREISCVDMKPLSMLISVGCDLEKKIVVQNKISACSKGILDPVELQKNYSYVIEKESYDSSYQGQRSDEDLVVQYSYKDLGCPRLVYYDTPWKPVIELWRKSDFQEIVSAEYVLLEVNGVFTYSYAMTAGSASCINQPQNWTSILETSSKKGPFSWNRENYISCRDSSSNLTALEWPDAQYQVLGGLTDNEIIFDQRNGFYVFHLSIVDPYYSYCQLETTFSIYVYGAYPRRAIPPEAAIVLLVSGLLLAVWLAYLVLHTAEGHRCQQCCASLCCCGCARARH</sequence>
<reference evidence="23" key="1">
    <citation type="submission" date="2019-04" db="EMBL/GenBank/DDBJ databases">
        <authorList>
            <person name="Alioto T."/>
            <person name="Alioto T."/>
        </authorList>
    </citation>
    <scope>NUCLEOTIDE SEQUENCE [LARGE SCALE GENOMIC DNA]</scope>
</reference>
<dbReference type="AlphaFoldDB" id="A0A5E4BG55"/>
<keyword evidence="4 19" id="KW-0812">Transmembrane</keyword>
<keyword evidence="10" id="KW-0969">Cilium</keyword>
<evidence type="ECO:0000259" key="22">
    <source>
        <dbReference type="Pfam" id="PF23747"/>
    </source>
</evidence>
<evidence type="ECO:0000256" key="15">
    <source>
        <dbReference type="ARBA" id="ARBA00037793"/>
    </source>
</evidence>
<dbReference type="InterPro" id="IPR055451">
    <property type="entry name" value="Ig-like_CATSPERD"/>
</dbReference>
<evidence type="ECO:0000256" key="4">
    <source>
        <dbReference type="ARBA" id="ARBA00022692"/>
    </source>
</evidence>
<keyword evidence="8" id="KW-0744">Spermatogenesis</keyword>
<evidence type="ECO:0000259" key="21">
    <source>
        <dbReference type="Pfam" id="PF22850"/>
    </source>
</evidence>
<proteinExistence type="inferred from homology"/>
<evidence type="ECO:0000256" key="18">
    <source>
        <dbReference type="ARBA" id="ARBA00046028"/>
    </source>
</evidence>
<comment type="similarity">
    <text evidence="1">Belongs to the CATSPERD family.</text>
</comment>
<dbReference type="Proteomes" id="UP000335636">
    <property type="component" value="Unassembled WGS sequence"/>
</dbReference>
<keyword evidence="6" id="KW-0221">Differentiation</keyword>
<name>A0A5E4BG55_MARMO</name>
<comment type="function">
    <text evidence="18">Auxiliary component of the CatSper complex, a complex involved in sperm cell hyperactivation. Sperm cell hyperactivation is needed for sperm motility which is essential late in the preparation of sperm for fertilization. Required for CATSPER1 stability before intraflagellar transport and/or incorporation of the CatSper complex channel into the flagellar membrane.</text>
</comment>
<dbReference type="GO" id="GO:0030317">
    <property type="term" value="P:flagellated sperm motility"/>
    <property type="evidence" value="ECO:0007669"/>
    <property type="project" value="TreeGrafter"/>
</dbReference>
<evidence type="ECO:0000256" key="16">
    <source>
        <dbReference type="ARBA" id="ARBA00040129"/>
    </source>
</evidence>
<keyword evidence="2" id="KW-0217">Developmental protein</keyword>
<keyword evidence="13" id="KW-0325">Glycoprotein</keyword>
<keyword evidence="11 19" id="KW-0472">Membrane</keyword>
<dbReference type="GO" id="GO:0048240">
    <property type="term" value="P:sperm capacitation"/>
    <property type="evidence" value="ECO:0007669"/>
    <property type="project" value="TreeGrafter"/>
</dbReference>
<keyword evidence="5" id="KW-0732">Signal</keyword>
<evidence type="ECO:0000256" key="12">
    <source>
        <dbReference type="ARBA" id="ARBA00023157"/>
    </source>
</evidence>
<evidence type="ECO:0000256" key="14">
    <source>
        <dbReference type="ARBA" id="ARBA00023273"/>
    </source>
</evidence>
<dbReference type="Pfam" id="PF22850">
    <property type="entry name" value="CATSPERD-E_C"/>
    <property type="match status" value="1"/>
</dbReference>
<protein>
    <recommendedName>
        <fullName evidence="16">Cation channel sperm-associated auxiliary subunit delta</fullName>
    </recommendedName>
    <alternativeName>
        <fullName evidence="17">Transmembrane protein 146</fullName>
    </alternativeName>
</protein>
<dbReference type="InterPro" id="IPR053813">
    <property type="entry name" value="CATSPERD_beta-prop"/>
</dbReference>
<organism evidence="23 24">
    <name type="scientific">Marmota monax</name>
    <name type="common">Woodchuck</name>
    <dbReference type="NCBI Taxonomy" id="9995"/>
    <lineage>
        <taxon>Eukaryota</taxon>
        <taxon>Metazoa</taxon>
        <taxon>Chordata</taxon>
        <taxon>Craniata</taxon>
        <taxon>Vertebrata</taxon>
        <taxon>Euteleostomi</taxon>
        <taxon>Mammalia</taxon>
        <taxon>Eutheria</taxon>
        <taxon>Euarchontoglires</taxon>
        <taxon>Glires</taxon>
        <taxon>Rodentia</taxon>
        <taxon>Sciuromorpha</taxon>
        <taxon>Sciuridae</taxon>
        <taxon>Xerinae</taxon>
        <taxon>Marmotini</taxon>
        <taxon>Marmota</taxon>
    </lineage>
</organism>
<evidence type="ECO:0000256" key="7">
    <source>
        <dbReference type="ARBA" id="ARBA00022846"/>
    </source>
</evidence>
<comment type="caution">
    <text evidence="23">The sequence shown here is derived from an EMBL/GenBank/DDBJ whole genome shotgun (WGS) entry which is preliminary data.</text>
</comment>
<feature type="domain" description="CATSPERD Ig-like" evidence="22">
    <location>
        <begin position="328"/>
        <end position="448"/>
    </location>
</feature>
<evidence type="ECO:0000256" key="2">
    <source>
        <dbReference type="ARBA" id="ARBA00022473"/>
    </source>
</evidence>
<evidence type="ECO:0000256" key="9">
    <source>
        <dbReference type="ARBA" id="ARBA00022989"/>
    </source>
</evidence>
<dbReference type="PANTHER" id="PTHR33722">
    <property type="entry name" value="CATION CHANNEL SPERM-ASSOCIATED PROTEIN SUBUNIT DELTA-RELATED"/>
    <property type="match status" value="1"/>
</dbReference>
<evidence type="ECO:0000256" key="13">
    <source>
        <dbReference type="ARBA" id="ARBA00023180"/>
    </source>
</evidence>
<accession>A0A5E4BG55</accession>
<dbReference type="PANTHER" id="PTHR33722:SF1">
    <property type="entry name" value="CATION CHANNEL SPERM-ASSOCIATED AUXILIARY SUBUNIT DELTA"/>
    <property type="match status" value="1"/>
</dbReference>
<feature type="domain" description="CATSPERD/E C-terminal" evidence="21">
    <location>
        <begin position="478"/>
        <end position="689"/>
    </location>
</feature>
<dbReference type="GO" id="GO:0036128">
    <property type="term" value="C:CatSper complex"/>
    <property type="evidence" value="ECO:0007669"/>
    <property type="project" value="InterPro"/>
</dbReference>
<dbReference type="Pfam" id="PF15020">
    <property type="entry name" value="Beta-prop_CATSPERD"/>
    <property type="match status" value="1"/>
</dbReference>
<keyword evidence="14" id="KW-0966">Cell projection</keyword>
<keyword evidence="7" id="KW-0282">Flagellum</keyword>
<keyword evidence="9 19" id="KW-1133">Transmembrane helix</keyword>
<feature type="domain" description="CATSPERD beta-propeller" evidence="20">
    <location>
        <begin position="157"/>
        <end position="308"/>
    </location>
</feature>
<keyword evidence="12" id="KW-1015">Disulfide bond</keyword>
<dbReference type="Pfam" id="PF23747">
    <property type="entry name" value="Ig-like_CATSPERD"/>
    <property type="match status" value="1"/>
</dbReference>
<gene>
    <name evidence="23" type="ORF">MONAX_5E008681</name>
</gene>
<evidence type="ECO:0000256" key="6">
    <source>
        <dbReference type="ARBA" id="ARBA00022782"/>
    </source>
</evidence>
<dbReference type="InterPro" id="IPR053814">
    <property type="entry name" value="CATSPERD/E_C"/>
</dbReference>
<dbReference type="EMBL" id="CABDUW010000438">
    <property type="protein sequence ID" value="VTJ68627.1"/>
    <property type="molecule type" value="Genomic_DNA"/>
</dbReference>
<evidence type="ECO:0000256" key="5">
    <source>
        <dbReference type="ARBA" id="ARBA00022729"/>
    </source>
</evidence>
<keyword evidence="3" id="KW-1003">Cell membrane</keyword>
<evidence type="ECO:0000256" key="1">
    <source>
        <dbReference type="ARBA" id="ARBA00010246"/>
    </source>
</evidence>
<comment type="subcellular location">
    <subcellularLocation>
        <location evidence="15">Cell projection</location>
        <location evidence="15">Cilium</location>
        <location evidence="15">Flagellum membrane</location>
        <topology evidence="15">Single-pass type I membrane protein</topology>
    </subcellularLocation>
</comment>
<dbReference type="GO" id="GO:0097228">
    <property type="term" value="C:sperm principal piece"/>
    <property type="evidence" value="ECO:0007669"/>
    <property type="project" value="TreeGrafter"/>
</dbReference>
<evidence type="ECO:0000256" key="11">
    <source>
        <dbReference type="ARBA" id="ARBA00023136"/>
    </source>
</evidence>
<evidence type="ECO:0000256" key="8">
    <source>
        <dbReference type="ARBA" id="ARBA00022871"/>
    </source>
</evidence>
<evidence type="ECO:0000256" key="17">
    <source>
        <dbReference type="ARBA" id="ARBA00041424"/>
    </source>
</evidence>
<keyword evidence="24" id="KW-1185">Reference proteome</keyword>
<dbReference type="InterPro" id="IPR028751">
    <property type="entry name" value="CATSPERD/E"/>
</dbReference>
<evidence type="ECO:0000259" key="20">
    <source>
        <dbReference type="Pfam" id="PF15020"/>
    </source>
</evidence>
<feature type="transmembrane region" description="Helical" evidence="19">
    <location>
        <begin position="668"/>
        <end position="688"/>
    </location>
</feature>
<evidence type="ECO:0000313" key="23">
    <source>
        <dbReference type="EMBL" id="VTJ68627.1"/>
    </source>
</evidence>